<feature type="domain" description="N-acetyltransferase" evidence="1">
    <location>
        <begin position="23"/>
        <end position="164"/>
    </location>
</feature>
<organism evidence="2 3">
    <name type="scientific">Flavimaricola marinus</name>
    <dbReference type="NCBI Taxonomy" id="1819565"/>
    <lineage>
        <taxon>Bacteria</taxon>
        <taxon>Pseudomonadati</taxon>
        <taxon>Pseudomonadota</taxon>
        <taxon>Alphaproteobacteria</taxon>
        <taxon>Rhodobacterales</taxon>
        <taxon>Paracoccaceae</taxon>
        <taxon>Flavimaricola</taxon>
    </lineage>
</organism>
<dbReference type="GO" id="GO:0016747">
    <property type="term" value="F:acyltransferase activity, transferring groups other than amino-acyl groups"/>
    <property type="evidence" value="ECO:0007669"/>
    <property type="project" value="InterPro"/>
</dbReference>
<dbReference type="AlphaFoldDB" id="A0A238LBR0"/>
<reference evidence="2 3" key="1">
    <citation type="submission" date="2017-05" db="EMBL/GenBank/DDBJ databases">
        <authorList>
            <person name="Song R."/>
            <person name="Chenine A.L."/>
            <person name="Ruprecht R.M."/>
        </authorList>
    </citation>
    <scope>NUCLEOTIDE SEQUENCE [LARGE SCALE GENOMIC DNA]</scope>
    <source>
        <strain evidence="2 3">CECT 8899</strain>
    </source>
</reference>
<dbReference type="InterPro" id="IPR016181">
    <property type="entry name" value="Acyl_CoA_acyltransferase"/>
</dbReference>
<sequence length="195" mass="21173">MTDYVPRPSGTGLTAAPTLTTERTILRSLTLADFNDFHAMWAEPYVVKYILGTPSTKQESWMRLLGQVGHWALLGFGYWAVTNRQTGAFIGAVGLGNMLRPVDPPFGDTPEAGWTMIEAAKGKGLALEAVGSALAWADRSLTAPKTVCMISPENTASLRLAETLDYGQPQTLRYKSEDVVLLTRDRRSPGAVGKD</sequence>
<protein>
    <recommendedName>
        <fullName evidence="1">N-acetyltransferase domain-containing protein</fullName>
    </recommendedName>
</protein>
<evidence type="ECO:0000259" key="1">
    <source>
        <dbReference type="Pfam" id="PF13302"/>
    </source>
</evidence>
<keyword evidence="3" id="KW-1185">Reference proteome</keyword>
<proteinExistence type="predicted"/>
<evidence type="ECO:0000313" key="3">
    <source>
        <dbReference type="Proteomes" id="UP000201613"/>
    </source>
</evidence>
<evidence type="ECO:0000313" key="2">
    <source>
        <dbReference type="EMBL" id="SMY06844.1"/>
    </source>
</evidence>
<accession>A0A238LBR0</accession>
<dbReference type="EMBL" id="FXZK01000001">
    <property type="protein sequence ID" value="SMY06844.1"/>
    <property type="molecule type" value="Genomic_DNA"/>
</dbReference>
<dbReference type="InterPro" id="IPR051531">
    <property type="entry name" value="N-acetyltransferase"/>
</dbReference>
<dbReference type="Pfam" id="PF13302">
    <property type="entry name" value="Acetyltransf_3"/>
    <property type="match status" value="1"/>
</dbReference>
<dbReference type="Gene3D" id="3.40.630.30">
    <property type="match status" value="1"/>
</dbReference>
<dbReference type="RefSeq" id="WP_211096159.1">
    <property type="nucleotide sequence ID" value="NZ_FXZK01000001.1"/>
</dbReference>
<name>A0A238LBR0_9RHOB</name>
<dbReference type="InterPro" id="IPR000182">
    <property type="entry name" value="GNAT_dom"/>
</dbReference>
<gene>
    <name evidence="2" type="ORF">LOM8899_00974</name>
</gene>
<dbReference type="PANTHER" id="PTHR43792">
    <property type="entry name" value="GNAT FAMILY, PUTATIVE (AFU_ORTHOLOGUE AFUA_3G00765)-RELATED-RELATED"/>
    <property type="match status" value="1"/>
</dbReference>
<dbReference type="Proteomes" id="UP000201613">
    <property type="component" value="Unassembled WGS sequence"/>
</dbReference>
<dbReference type="PANTHER" id="PTHR43792:SF16">
    <property type="entry name" value="N-ACETYLTRANSFERASE DOMAIN-CONTAINING PROTEIN"/>
    <property type="match status" value="1"/>
</dbReference>
<dbReference type="SUPFAM" id="SSF55729">
    <property type="entry name" value="Acyl-CoA N-acyltransferases (Nat)"/>
    <property type="match status" value="1"/>
</dbReference>